<feature type="coiled-coil region" evidence="1">
    <location>
        <begin position="135"/>
        <end position="162"/>
    </location>
</feature>
<gene>
    <name evidence="4" type="ORF">STRUR_0259</name>
</gene>
<feature type="domain" description="Staphylocoagulase N-terminal subdomain 1" evidence="3">
    <location>
        <begin position="45"/>
        <end position="289"/>
    </location>
</feature>
<evidence type="ECO:0000256" key="2">
    <source>
        <dbReference type="SAM" id="SignalP"/>
    </source>
</evidence>
<dbReference type="eggNOG" id="ENOG502ZUSZ">
    <property type="taxonomic scope" value="Bacteria"/>
</dbReference>
<feature type="signal peptide" evidence="2">
    <location>
        <begin position="1"/>
        <end position="27"/>
    </location>
</feature>
<evidence type="ECO:0000259" key="3">
    <source>
        <dbReference type="Pfam" id="PF08764"/>
    </source>
</evidence>
<dbReference type="Proteomes" id="UP000005388">
    <property type="component" value="Unassembled WGS sequence"/>
</dbReference>
<evidence type="ECO:0000313" key="4">
    <source>
        <dbReference type="EMBL" id="EHJ57628.1"/>
    </source>
</evidence>
<feature type="chain" id="PRO_5003479833" description="Staphylocoagulase N-terminal subdomain 1 domain-containing protein" evidence="2">
    <location>
        <begin position="28"/>
        <end position="364"/>
    </location>
</feature>
<dbReference type="Gene3D" id="1.20.120.750">
    <property type="entry name" value="Staphylcoagulase, helix bundle domain 1"/>
    <property type="match status" value="1"/>
</dbReference>
<evidence type="ECO:0000256" key="1">
    <source>
        <dbReference type="SAM" id="Coils"/>
    </source>
</evidence>
<dbReference type="EMBL" id="AEUZ02000001">
    <property type="protein sequence ID" value="EHJ57628.1"/>
    <property type="molecule type" value="Genomic_DNA"/>
</dbReference>
<dbReference type="InterPro" id="IPR014874">
    <property type="entry name" value="Staphylocoagulase_N"/>
</dbReference>
<name>G5KHP6_9STRE</name>
<dbReference type="SUPFAM" id="SSF101094">
    <property type="entry name" value="Staphylocoagulase"/>
    <property type="match status" value="2"/>
</dbReference>
<reference evidence="4 5" key="1">
    <citation type="journal article" date="2014" name="Int. J. Syst. Evol. Microbiol.">
        <title>Phylogenomics and the dynamic genome evolution of the genus Streptococcus.</title>
        <authorList>
            <consortium name="The Broad Institute Genome Sequencing Platform"/>
            <person name="Richards V.P."/>
            <person name="Palmer S.R."/>
            <person name="Pavinski Bitar P.D."/>
            <person name="Qin X."/>
            <person name="Weinstock G.M."/>
            <person name="Highlander S.K."/>
            <person name="Town C.D."/>
            <person name="Burne R.A."/>
            <person name="Stanhope M.J."/>
        </authorList>
    </citation>
    <scope>NUCLEOTIDE SEQUENCE [LARGE SCALE GENOMIC DNA]</scope>
    <source>
        <strain evidence="4 5">2285-97</strain>
    </source>
</reference>
<comment type="caution">
    <text evidence="4">The sequence shown here is derived from an EMBL/GenBank/DDBJ whole genome shotgun (WGS) entry which is preliminary data.</text>
</comment>
<keyword evidence="2" id="KW-0732">Signal</keyword>
<proteinExistence type="predicted"/>
<dbReference type="AlphaFoldDB" id="G5KHP6"/>
<dbReference type="InterPro" id="IPR043072">
    <property type="entry name" value="Staphylcoagulase_N_1"/>
</dbReference>
<keyword evidence="5" id="KW-1185">Reference proteome</keyword>
<organism evidence="4 5">
    <name type="scientific">Streptococcus urinalis 2285-97</name>
    <dbReference type="NCBI Taxonomy" id="764291"/>
    <lineage>
        <taxon>Bacteria</taxon>
        <taxon>Bacillati</taxon>
        <taxon>Bacillota</taxon>
        <taxon>Bacilli</taxon>
        <taxon>Lactobacillales</taxon>
        <taxon>Streptococcaceae</taxon>
        <taxon>Streptococcus</taxon>
    </lineage>
</organism>
<dbReference type="RefSeq" id="WP_006740328.1">
    <property type="nucleotide sequence ID" value="NZ_AEUZ02000001.1"/>
</dbReference>
<protein>
    <recommendedName>
        <fullName evidence="3">Staphylocoagulase N-terminal subdomain 1 domain-containing protein</fullName>
    </recommendedName>
</protein>
<dbReference type="Pfam" id="PF08764">
    <property type="entry name" value="Coagulase"/>
    <property type="match status" value="1"/>
</dbReference>
<keyword evidence="1" id="KW-0175">Coiled coil</keyword>
<evidence type="ECO:0000313" key="5">
    <source>
        <dbReference type="Proteomes" id="UP000005388"/>
    </source>
</evidence>
<sequence length="364" mass="42967">MKKQLLKSAAVLTLAATVATTCQPVGAISYIRDNNKYPKVSFFENNDLIDSNYYKVAFEALDDKLFDINHWINSEEFKEKEFKNAIETLIVSTVQYEQYLNSLSKLSISNKDTEKPEYSHIDKLFIKKGINNLGIKNFNLIYESLKNNISNFNKEVKEIYKQHSDLYPFYYYVGSDVKFNEVRKEYYNIYINQLNVIYNKLKIIDKIIFDYSNSKKTKDAVEILSFISKEITYQEKKSPYKNWYSYIPNIRTANRKIQELDDAIDDFYSSVYIDRPKEYPRSMSFQNNEMKQIDNIKVDYILNPERKQVSREVDDFSKIYRVNGYTLLEDTDTSTGNIAKDVSNLLKEVEELKKEYHTYASNKN</sequence>
<accession>G5KHP6</accession>